<name>A0A0E9QDE5_ANGAN</name>
<dbReference type="EMBL" id="GBXM01093696">
    <property type="protein sequence ID" value="JAH14881.1"/>
    <property type="molecule type" value="Transcribed_RNA"/>
</dbReference>
<accession>A0A0E9QDE5</accession>
<reference evidence="1" key="1">
    <citation type="submission" date="2014-11" db="EMBL/GenBank/DDBJ databases">
        <authorList>
            <person name="Amaro Gonzalez C."/>
        </authorList>
    </citation>
    <scope>NUCLEOTIDE SEQUENCE</scope>
</reference>
<evidence type="ECO:0000313" key="1">
    <source>
        <dbReference type="EMBL" id="JAH14881.1"/>
    </source>
</evidence>
<reference evidence="1" key="2">
    <citation type="journal article" date="2015" name="Fish Shellfish Immunol.">
        <title>Early steps in the European eel (Anguilla anguilla)-Vibrio vulnificus interaction in the gills: Role of the RtxA13 toxin.</title>
        <authorList>
            <person name="Callol A."/>
            <person name="Pajuelo D."/>
            <person name="Ebbesson L."/>
            <person name="Teles M."/>
            <person name="MacKenzie S."/>
            <person name="Amaro C."/>
        </authorList>
    </citation>
    <scope>NUCLEOTIDE SEQUENCE</scope>
</reference>
<protein>
    <submittedName>
        <fullName evidence="1">Uncharacterized protein</fullName>
    </submittedName>
</protein>
<organism evidence="1">
    <name type="scientific">Anguilla anguilla</name>
    <name type="common">European freshwater eel</name>
    <name type="synonym">Muraena anguilla</name>
    <dbReference type="NCBI Taxonomy" id="7936"/>
    <lineage>
        <taxon>Eukaryota</taxon>
        <taxon>Metazoa</taxon>
        <taxon>Chordata</taxon>
        <taxon>Craniata</taxon>
        <taxon>Vertebrata</taxon>
        <taxon>Euteleostomi</taxon>
        <taxon>Actinopterygii</taxon>
        <taxon>Neopterygii</taxon>
        <taxon>Teleostei</taxon>
        <taxon>Anguilliformes</taxon>
        <taxon>Anguillidae</taxon>
        <taxon>Anguilla</taxon>
    </lineage>
</organism>
<sequence length="10" mass="1163">MFETEGSLFC</sequence>
<proteinExistence type="predicted"/>